<name>A0AAV5ETF5_ELECO</name>
<proteinExistence type="predicted"/>
<organism evidence="1 2">
    <name type="scientific">Eleusine coracana subsp. coracana</name>
    <dbReference type="NCBI Taxonomy" id="191504"/>
    <lineage>
        <taxon>Eukaryota</taxon>
        <taxon>Viridiplantae</taxon>
        <taxon>Streptophyta</taxon>
        <taxon>Embryophyta</taxon>
        <taxon>Tracheophyta</taxon>
        <taxon>Spermatophyta</taxon>
        <taxon>Magnoliopsida</taxon>
        <taxon>Liliopsida</taxon>
        <taxon>Poales</taxon>
        <taxon>Poaceae</taxon>
        <taxon>PACMAD clade</taxon>
        <taxon>Chloridoideae</taxon>
        <taxon>Cynodonteae</taxon>
        <taxon>Eleusininae</taxon>
        <taxon>Eleusine</taxon>
    </lineage>
</organism>
<protein>
    <submittedName>
        <fullName evidence="1">Uncharacterized protein</fullName>
    </submittedName>
</protein>
<evidence type="ECO:0000313" key="2">
    <source>
        <dbReference type="Proteomes" id="UP001054889"/>
    </source>
</evidence>
<keyword evidence="2" id="KW-1185">Reference proteome</keyword>
<dbReference type="PANTHER" id="PTHR45707">
    <property type="entry name" value="C2 CALCIUM/LIPID-BINDING PLANT PHOSPHORIBOSYLTRANSFERASE FAMILY PROTEIN"/>
    <property type="match status" value="1"/>
</dbReference>
<reference evidence="1" key="1">
    <citation type="journal article" date="2018" name="DNA Res.">
        <title>Multiple hybrid de novo genome assembly of finger millet, an orphan allotetraploid crop.</title>
        <authorList>
            <person name="Hatakeyama M."/>
            <person name="Aluri S."/>
            <person name="Balachadran M.T."/>
            <person name="Sivarajan S.R."/>
            <person name="Patrignani A."/>
            <person name="Gruter S."/>
            <person name="Poveda L."/>
            <person name="Shimizu-Inatsugi R."/>
            <person name="Baeten J."/>
            <person name="Francoijs K.J."/>
            <person name="Nataraja K.N."/>
            <person name="Reddy Y.A.N."/>
            <person name="Phadnis S."/>
            <person name="Ravikumar R.L."/>
            <person name="Schlapbach R."/>
            <person name="Sreeman S.M."/>
            <person name="Shimizu K.K."/>
        </authorList>
    </citation>
    <scope>NUCLEOTIDE SEQUENCE</scope>
</reference>
<gene>
    <name evidence="1" type="primary">gb13329</name>
    <name evidence="1" type="ORF">PR202_gb13329</name>
</gene>
<dbReference type="PANTHER" id="PTHR45707:SF59">
    <property type="entry name" value="PROTEIN KINASE DOMAIN-CONTAINING PROTEIN"/>
    <property type="match status" value="1"/>
</dbReference>
<sequence length="107" mass="12319">MELCDLERILDGTTEPSHIPYSLLLLITENFSPERCIDREYCGTDNWKVRHNWTDDKIISLHPSLDDDCIQEIKKCFEIGLECVQVDSKKRPFITDILDKFGGNSSG</sequence>
<reference evidence="1" key="2">
    <citation type="submission" date="2021-12" db="EMBL/GenBank/DDBJ databases">
        <title>Resequencing data analysis of finger millet.</title>
        <authorList>
            <person name="Hatakeyama M."/>
            <person name="Aluri S."/>
            <person name="Balachadran M.T."/>
            <person name="Sivarajan S.R."/>
            <person name="Poveda L."/>
            <person name="Shimizu-Inatsugi R."/>
            <person name="Schlapbach R."/>
            <person name="Sreeman S.M."/>
            <person name="Shimizu K.K."/>
        </authorList>
    </citation>
    <scope>NUCLEOTIDE SEQUENCE</scope>
</reference>
<comment type="caution">
    <text evidence="1">The sequence shown here is derived from an EMBL/GenBank/DDBJ whole genome shotgun (WGS) entry which is preliminary data.</text>
</comment>
<dbReference type="EMBL" id="BQKI01000078">
    <property type="protein sequence ID" value="GJN25495.1"/>
    <property type="molecule type" value="Genomic_DNA"/>
</dbReference>
<accession>A0AAV5ETF5</accession>
<dbReference type="AlphaFoldDB" id="A0AAV5ETF5"/>
<evidence type="ECO:0000313" key="1">
    <source>
        <dbReference type="EMBL" id="GJN25495.1"/>
    </source>
</evidence>
<dbReference type="Proteomes" id="UP001054889">
    <property type="component" value="Unassembled WGS sequence"/>
</dbReference>